<evidence type="ECO:0000256" key="1">
    <source>
        <dbReference type="ARBA" id="ARBA00022450"/>
    </source>
</evidence>
<name>A0A640T2Q0_9ACTN</name>
<dbReference type="Gene3D" id="1.10.1200.10">
    <property type="entry name" value="ACP-like"/>
    <property type="match status" value="1"/>
</dbReference>
<dbReference type="SUPFAM" id="SSF47336">
    <property type="entry name" value="ACP-like"/>
    <property type="match status" value="1"/>
</dbReference>
<keyword evidence="2" id="KW-0597">Phosphoprotein</keyword>
<sequence>MPQMTLDDLRRLLIECAGETDDDSLSGDILDKDFTSLGYDSLAMLETAARITADYGVPVPDDRIPELTTPRAVLDLVNAAAGPSS</sequence>
<evidence type="ECO:0000313" key="4">
    <source>
        <dbReference type="EMBL" id="GFE17302.1"/>
    </source>
</evidence>
<dbReference type="RefSeq" id="WP_190145418.1">
    <property type="nucleotide sequence ID" value="NZ_BLIO01000001.1"/>
</dbReference>
<dbReference type="AlphaFoldDB" id="A0A640T2Q0"/>
<dbReference type="EMBL" id="BLIO01000001">
    <property type="protein sequence ID" value="GFE17302.1"/>
    <property type="molecule type" value="Genomic_DNA"/>
</dbReference>
<protein>
    <submittedName>
        <fullName evidence="4">Actinorhodin polyketide synthase acyl carrier protein</fullName>
    </submittedName>
</protein>
<organism evidence="4 5">
    <name type="scientific">Streptomyces glebosus</name>
    <dbReference type="NCBI Taxonomy" id="249580"/>
    <lineage>
        <taxon>Bacteria</taxon>
        <taxon>Bacillati</taxon>
        <taxon>Actinomycetota</taxon>
        <taxon>Actinomycetes</taxon>
        <taxon>Kitasatosporales</taxon>
        <taxon>Streptomycetaceae</taxon>
        <taxon>Streptomyces</taxon>
    </lineage>
</organism>
<dbReference type="InterPro" id="IPR006162">
    <property type="entry name" value="Ppantetheine_attach_site"/>
</dbReference>
<feature type="domain" description="Carrier" evidence="3">
    <location>
        <begin position="3"/>
        <end position="81"/>
    </location>
</feature>
<evidence type="ECO:0000313" key="5">
    <source>
        <dbReference type="Proteomes" id="UP000430079"/>
    </source>
</evidence>
<dbReference type="PROSITE" id="PS50075">
    <property type="entry name" value="CARRIER"/>
    <property type="match status" value="1"/>
</dbReference>
<dbReference type="PROSITE" id="PS00012">
    <property type="entry name" value="PHOSPHOPANTETHEINE"/>
    <property type="match status" value="1"/>
</dbReference>
<proteinExistence type="predicted"/>
<keyword evidence="1" id="KW-0596">Phosphopantetheine</keyword>
<evidence type="ECO:0000256" key="2">
    <source>
        <dbReference type="ARBA" id="ARBA00022553"/>
    </source>
</evidence>
<dbReference type="Pfam" id="PF00550">
    <property type="entry name" value="PP-binding"/>
    <property type="match status" value="1"/>
</dbReference>
<dbReference type="Proteomes" id="UP000430079">
    <property type="component" value="Unassembled WGS sequence"/>
</dbReference>
<dbReference type="InterPro" id="IPR009081">
    <property type="entry name" value="PP-bd_ACP"/>
</dbReference>
<reference evidence="4 5" key="1">
    <citation type="submission" date="2019-12" db="EMBL/GenBank/DDBJ databases">
        <title>Whole genome shotgun sequence of Streptomyces hygroscopicus subsp. glebosus NBRC 13786.</title>
        <authorList>
            <person name="Ichikawa N."/>
            <person name="Kimura A."/>
            <person name="Kitahashi Y."/>
            <person name="Komaki H."/>
            <person name="Tamura T."/>
        </authorList>
    </citation>
    <scope>NUCLEOTIDE SEQUENCE [LARGE SCALE GENOMIC DNA]</scope>
    <source>
        <strain evidence="4 5">NBRC 13786</strain>
    </source>
</reference>
<comment type="caution">
    <text evidence="4">The sequence shown here is derived from an EMBL/GenBank/DDBJ whole genome shotgun (WGS) entry which is preliminary data.</text>
</comment>
<evidence type="ECO:0000259" key="3">
    <source>
        <dbReference type="PROSITE" id="PS50075"/>
    </source>
</evidence>
<dbReference type="InterPro" id="IPR036736">
    <property type="entry name" value="ACP-like_sf"/>
</dbReference>
<gene>
    <name evidence="4" type="ORF">Sgleb_53490</name>
</gene>
<keyword evidence="5" id="KW-1185">Reference proteome</keyword>
<accession>A0A640T2Q0</accession>